<feature type="site" description="Transition state stabilizer" evidence="7">
    <location>
        <position position="241"/>
    </location>
</feature>
<comment type="caution">
    <text evidence="9">The sequence shown here is derived from an EMBL/GenBank/DDBJ whole genome shotgun (WGS) entry which is preliminary data.</text>
</comment>
<dbReference type="InterPro" id="IPR005135">
    <property type="entry name" value="Endo/exonuclease/phosphatase"/>
</dbReference>
<dbReference type="EMBL" id="NAJO01000074">
    <property type="protein sequence ID" value="OQN96003.1"/>
    <property type="molecule type" value="Genomic_DNA"/>
</dbReference>
<accession>A0A1V8SAB8</accession>
<reference evidence="10" key="1">
    <citation type="submission" date="2017-03" db="EMBL/GenBank/DDBJ databases">
        <title>Genomes of endolithic fungi from Antarctica.</title>
        <authorList>
            <person name="Coleine C."/>
            <person name="Masonjones S."/>
            <person name="Stajich J.E."/>
        </authorList>
    </citation>
    <scope>NUCLEOTIDE SEQUENCE [LARGE SCALE GENOMIC DNA]</scope>
    <source>
        <strain evidence="10">CCFEE 5527</strain>
    </source>
</reference>
<dbReference type="GO" id="GO:0046872">
    <property type="term" value="F:metal ion binding"/>
    <property type="evidence" value="ECO:0007669"/>
    <property type="project" value="UniProtKB-KW"/>
</dbReference>
<evidence type="ECO:0000256" key="2">
    <source>
        <dbReference type="ARBA" id="ARBA00022723"/>
    </source>
</evidence>
<feature type="domain" description="Endonuclease/exonuclease/phosphatase" evidence="8">
    <location>
        <begin position="35"/>
        <end position="361"/>
    </location>
</feature>
<dbReference type="OrthoDB" id="498125at2759"/>
<evidence type="ECO:0000256" key="4">
    <source>
        <dbReference type="ARBA" id="ARBA00022842"/>
    </source>
</evidence>
<feature type="binding site" evidence="6">
    <location>
        <position position="360"/>
    </location>
    <ligand>
        <name>Mg(2+)</name>
        <dbReference type="ChEBI" id="CHEBI:18420"/>
        <label>1</label>
    </ligand>
</feature>
<dbReference type="SUPFAM" id="SSF56219">
    <property type="entry name" value="DNase I-like"/>
    <property type="match status" value="1"/>
</dbReference>
<dbReference type="Gene3D" id="3.60.10.10">
    <property type="entry name" value="Endonuclease/exonuclease/phosphatase"/>
    <property type="match status" value="1"/>
</dbReference>
<keyword evidence="2 6" id="KW-0479">Metal-binding</keyword>
<dbReference type="GO" id="GO:0008311">
    <property type="term" value="F:double-stranded DNA 3'-5' DNA exonuclease activity"/>
    <property type="evidence" value="ECO:0007669"/>
    <property type="project" value="TreeGrafter"/>
</dbReference>
<dbReference type="GO" id="GO:0008081">
    <property type="term" value="F:phosphoric diester hydrolase activity"/>
    <property type="evidence" value="ECO:0007669"/>
    <property type="project" value="TreeGrafter"/>
</dbReference>
<name>A0A1V8SAB8_9PEZI</name>
<dbReference type="GO" id="GO:0005634">
    <property type="term" value="C:nucleus"/>
    <property type="evidence" value="ECO:0007669"/>
    <property type="project" value="TreeGrafter"/>
</dbReference>
<organism evidence="9 10">
    <name type="scientific">Cryoendolithus antarcticus</name>
    <dbReference type="NCBI Taxonomy" id="1507870"/>
    <lineage>
        <taxon>Eukaryota</taxon>
        <taxon>Fungi</taxon>
        <taxon>Dikarya</taxon>
        <taxon>Ascomycota</taxon>
        <taxon>Pezizomycotina</taxon>
        <taxon>Dothideomycetes</taxon>
        <taxon>Dothideomycetidae</taxon>
        <taxon>Cladosporiales</taxon>
        <taxon>Cladosporiaceae</taxon>
        <taxon>Cryoendolithus</taxon>
    </lineage>
</organism>
<evidence type="ECO:0000259" key="8">
    <source>
        <dbReference type="Pfam" id="PF03372"/>
    </source>
</evidence>
<dbReference type="PANTHER" id="PTHR22748">
    <property type="entry name" value="AP ENDONUCLEASE"/>
    <property type="match status" value="1"/>
</dbReference>
<comment type="cofactor">
    <cofactor evidence="6">
        <name>Mg(2+)</name>
        <dbReference type="ChEBI" id="CHEBI:18420"/>
    </cofactor>
    <cofactor evidence="6">
        <name>Mn(2+)</name>
        <dbReference type="ChEBI" id="CHEBI:29035"/>
    </cofactor>
    <text evidence="6">Probably binds two magnesium or manganese ions per subunit.</text>
</comment>
<feature type="active site" description="Proton donor/acceptor" evidence="5">
    <location>
        <position position="239"/>
    </location>
</feature>
<feature type="binding site" evidence="6">
    <location>
        <position position="361"/>
    </location>
    <ligand>
        <name>Mg(2+)</name>
        <dbReference type="ChEBI" id="CHEBI:18420"/>
        <label>1</label>
    </ligand>
</feature>
<evidence type="ECO:0000313" key="10">
    <source>
        <dbReference type="Proteomes" id="UP000192596"/>
    </source>
</evidence>
<keyword evidence="3" id="KW-0378">Hydrolase</keyword>
<evidence type="ECO:0000256" key="7">
    <source>
        <dbReference type="PIRSR" id="PIRSR604808-3"/>
    </source>
</evidence>
<evidence type="ECO:0000256" key="5">
    <source>
        <dbReference type="PIRSR" id="PIRSR604808-1"/>
    </source>
</evidence>
<dbReference type="InterPro" id="IPR036691">
    <property type="entry name" value="Endo/exonu/phosph_ase_sf"/>
</dbReference>
<evidence type="ECO:0000256" key="1">
    <source>
        <dbReference type="ARBA" id="ARBA00007092"/>
    </source>
</evidence>
<dbReference type="GO" id="GO:0003906">
    <property type="term" value="F:DNA-(apurinic or apyrimidinic site) endonuclease activity"/>
    <property type="evidence" value="ECO:0007669"/>
    <property type="project" value="TreeGrafter"/>
</dbReference>
<gene>
    <name evidence="9" type="ORF">B0A48_17994</name>
</gene>
<keyword evidence="10" id="KW-1185">Reference proteome</keyword>
<keyword evidence="6" id="KW-0464">Manganese</keyword>
<feature type="active site" evidence="5">
    <location>
        <position position="188"/>
    </location>
</feature>
<feature type="binding site" evidence="6">
    <location>
        <position position="241"/>
    </location>
    <ligand>
        <name>Mg(2+)</name>
        <dbReference type="ChEBI" id="CHEBI:18420"/>
        <label>1</label>
    </ligand>
</feature>
<sequence>MTGAISPPPLKRRRIATETPVPHMATAFVTIDLYSWNVNGIGPFVQQSITTFFKSTSNSGASSADTSPSLREFLRSHSWPALLFLQEVKIRADDTQTRRAVQRAVSRQAGEAEGTPDYVAHFTLPNDPHNARGFGGKVYGVCSIIRKDFSDKYVERVRDVTWDQEGRFSVIETKAVVNVPKMAIYNVYMVNGTDNPYKDALTGEVKGTRHDRKLAVHALLAADCGKLVNEGYEVIVSGDINIARAPVDGHPNLRTTPQQHVLNRQDFERRFFGTPNPVALTADDHAMKAIAGSSPITGLGMVDVYRKLHPNTRAYSYFPRGRPFGTSCDRVDMILCTPGLSANCTNASILGTPGDRGPSDHVPIYASFDIDKIQDPGDG</sequence>
<protein>
    <recommendedName>
        <fullName evidence="8">Endonuclease/exonuclease/phosphatase domain-containing protein</fullName>
    </recommendedName>
</protein>
<feature type="site" description="Important for catalytic activity" evidence="7">
    <location>
        <position position="332"/>
    </location>
</feature>
<keyword evidence="4 6" id="KW-0460">Magnesium</keyword>
<dbReference type="STRING" id="1507870.A0A1V8SAB8"/>
<dbReference type="GO" id="GO:0006284">
    <property type="term" value="P:base-excision repair"/>
    <property type="evidence" value="ECO:0007669"/>
    <property type="project" value="TreeGrafter"/>
</dbReference>
<dbReference type="AlphaFoldDB" id="A0A1V8SAB8"/>
<dbReference type="Proteomes" id="UP000192596">
    <property type="component" value="Unassembled WGS sequence"/>
</dbReference>
<dbReference type="PROSITE" id="PS51435">
    <property type="entry name" value="AP_NUCLEASE_F1_4"/>
    <property type="match status" value="1"/>
</dbReference>
<comment type="similarity">
    <text evidence="1">Belongs to the DNA repair enzymes AP/ExoA family.</text>
</comment>
<dbReference type="Pfam" id="PF03372">
    <property type="entry name" value="Exo_endo_phos"/>
    <property type="match status" value="1"/>
</dbReference>
<proteinExistence type="inferred from homology"/>
<evidence type="ECO:0000256" key="6">
    <source>
        <dbReference type="PIRSR" id="PIRSR604808-2"/>
    </source>
</evidence>
<feature type="binding site" evidence="6">
    <location>
        <position position="239"/>
    </location>
    <ligand>
        <name>Mg(2+)</name>
        <dbReference type="ChEBI" id="CHEBI:18420"/>
        <label>1</label>
    </ligand>
</feature>
<feature type="binding site" evidence="6">
    <location>
        <position position="37"/>
    </location>
    <ligand>
        <name>Mg(2+)</name>
        <dbReference type="ChEBI" id="CHEBI:18420"/>
        <label>1</label>
    </ligand>
</feature>
<dbReference type="PANTHER" id="PTHR22748:SF14">
    <property type="entry name" value="ENDONUCLEASE_EXONUCLEASE_PHOSPHATASE DOMAIN-CONTAINING PROTEIN"/>
    <property type="match status" value="1"/>
</dbReference>
<feature type="site" description="Interaction with DNA substrate" evidence="7">
    <location>
        <position position="361"/>
    </location>
</feature>
<evidence type="ECO:0000256" key="3">
    <source>
        <dbReference type="ARBA" id="ARBA00022801"/>
    </source>
</evidence>
<dbReference type="InParanoid" id="A0A1V8SAB8"/>
<evidence type="ECO:0000313" key="9">
    <source>
        <dbReference type="EMBL" id="OQN96003.1"/>
    </source>
</evidence>
<dbReference type="InterPro" id="IPR004808">
    <property type="entry name" value="AP_endonuc_1"/>
</dbReference>
<feature type="active site" description="Proton acceptor" evidence="5">
    <location>
        <position position="361"/>
    </location>
</feature>
<feature type="binding site" evidence="6">
    <location>
        <position position="87"/>
    </location>
    <ligand>
        <name>Mg(2+)</name>
        <dbReference type="ChEBI" id="CHEBI:18420"/>
        <label>1</label>
    </ligand>
</feature>